<dbReference type="Proteomes" id="UP000030645">
    <property type="component" value="Unassembled WGS sequence"/>
</dbReference>
<dbReference type="AlphaFoldDB" id="W9RK75"/>
<reference evidence="2" key="1">
    <citation type="submission" date="2013-01" db="EMBL/GenBank/DDBJ databases">
        <title>Draft Genome Sequence of a Mulberry Tree, Morus notabilis C.K. Schneid.</title>
        <authorList>
            <person name="He N."/>
            <person name="Zhao S."/>
        </authorList>
    </citation>
    <scope>NUCLEOTIDE SEQUENCE</scope>
</reference>
<sequence>MVAFLPDKLSGDLQKALFVMLKCLKGMKESKGNIMSLTPYNGLWLGLFLSLKDYGRPATGDSPPTGWPPEHAAGRPPVDDWRQSTFSNFVHKVEAQSTNGTTTPPCNASTTAECKGEKKYITFDAKNKRGPFCNALIYLSCIQQSNAQNRPCTLYNFCDRGRHGSYGPGDAKAATSDQVL</sequence>
<proteinExistence type="predicted"/>
<evidence type="ECO:0000313" key="2">
    <source>
        <dbReference type="Proteomes" id="UP000030645"/>
    </source>
</evidence>
<evidence type="ECO:0000313" key="1">
    <source>
        <dbReference type="EMBL" id="EXB77670.1"/>
    </source>
</evidence>
<accession>W9RK75</accession>
<name>W9RK75_9ROSA</name>
<keyword evidence="2" id="KW-1185">Reference proteome</keyword>
<protein>
    <submittedName>
        <fullName evidence="1">Uncharacterized protein</fullName>
    </submittedName>
</protein>
<organism evidence="1 2">
    <name type="scientific">Morus notabilis</name>
    <dbReference type="NCBI Taxonomy" id="981085"/>
    <lineage>
        <taxon>Eukaryota</taxon>
        <taxon>Viridiplantae</taxon>
        <taxon>Streptophyta</taxon>
        <taxon>Embryophyta</taxon>
        <taxon>Tracheophyta</taxon>
        <taxon>Spermatophyta</taxon>
        <taxon>Magnoliopsida</taxon>
        <taxon>eudicotyledons</taxon>
        <taxon>Gunneridae</taxon>
        <taxon>Pentapetalae</taxon>
        <taxon>rosids</taxon>
        <taxon>fabids</taxon>
        <taxon>Rosales</taxon>
        <taxon>Moraceae</taxon>
        <taxon>Moreae</taxon>
        <taxon>Morus</taxon>
    </lineage>
</organism>
<dbReference type="EMBL" id="KE344761">
    <property type="protein sequence ID" value="EXB77670.1"/>
    <property type="molecule type" value="Genomic_DNA"/>
</dbReference>
<gene>
    <name evidence="1" type="ORF">L484_018187</name>
</gene>